<gene>
    <name evidence="1" type="ORF">CDAR_309371</name>
</gene>
<keyword evidence="2" id="KW-1185">Reference proteome</keyword>
<protein>
    <submittedName>
        <fullName evidence="1">Uncharacterized protein</fullName>
    </submittedName>
</protein>
<comment type="caution">
    <text evidence="1">The sequence shown here is derived from an EMBL/GenBank/DDBJ whole genome shotgun (WGS) entry which is preliminary data.</text>
</comment>
<name>A0AAV4SFW7_9ARAC</name>
<sequence length="80" mass="8393">MQERAFDILQSTSVRYRNLIKIKTERSDIPEATAALGMPPPSHTVASSGVEVATTGVGLEVATTAVGLEVATIGPTLKIK</sequence>
<proteinExistence type="predicted"/>
<evidence type="ECO:0000313" key="2">
    <source>
        <dbReference type="Proteomes" id="UP001054837"/>
    </source>
</evidence>
<dbReference type="EMBL" id="BPLQ01007539">
    <property type="protein sequence ID" value="GIY30753.1"/>
    <property type="molecule type" value="Genomic_DNA"/>
</dbReference>
<reference evidence="1 2" key="1">
    <citation type="submission" date="2021-06" db="EMBL/GenBank/DDBJ databases">
        <title>Caerostris darwini draft genome.</title>
        <authorList>
            <person name="Kono N."/>
            <person name="Arakawa K."/>
        </authorList>
    </citation>
    <scope>NUCLEOTIDE SEQUENCE [LARGE SCALE GENOMIC DNA]</scope>
</reference>
<evidence type="ECO:0000313" key="1">
    <source>
        <dbReference type="EMBL" id="GIY30753.1"/>
    </source>
</evidence>
<dbReference type="Proteomes" id="UP001054837">
    <property type="component" value="Unassembled WGS sequence"/>
</dbReference>
<accession>A0AAV4SFW7</accession>
<dbReference type="AlphaFoldDB" id="A0AAV4SFW7"/>
<organism evidence="1 2">
    <name type="scientific">Caerostris darwini</name>
    <dbReference type="NCBI Taxonomy" id="1538125"/>
    <lineage>
        <taxon>Eukaryota</taxon>
        <taxon>Metazoa</taxon>
        <taxon>Ecdysozoa</taxon>
        <taxon>Arthropoda</taxon>
        <taxon>Chelicerata</taxon>
        <taxon>Arachnida</taxon>
        <taxon>Araneae</taxon>
        <taxon>Araneomorphae</taxon>
        <taxon>Entelegynae</taxon>
        <taxon>Araneoidea</taxon>
        <taxon>Araneidae</taxon>
        <taxon>Caerostris</taxon>
    </lineage>
</organism>